<gene>
    <name evidence="2" type="ORF">GCM10008955_21590</name>
</gene>
<name>A0ABQ2EUT2_9DEIO</name>
<protein>
    <recommendedName>
        <fullName evidence="4">Adhesin domain-containing protein</fullName>
    </recommendedName>
</protein>
<feature type="compositionally biased region" description="Basic and acidic residues" evidence="1">
    <location>
        <begin position="8"/>
        <end position="30"/>
    </location>
</feature>
<dbReference type="RefSeq" id="WP_189008129.1">
    <property type="nucleotide sequence ID" value="NZ_BMPP01000008.1"/>
</dbReference>
<comment type="caution">
    <text evidence="2">The sequence shown here is derived from an EMBL/GenBank/DDBJ whole genome shotgun (WGS) entry which is preliminary data.</text>
</comment>
<sequence length="289" mass="30525">MSEQQSSEEFRAQVERLVAEGKLTPEEARSLVEGLDQPDTSPMDVVYTASGDGDTPPDLRLDIHGFTLQVVQDAAQVSPQLHVSEDGRVLLEATSQGWHVSHRRGQNHSNRHNVRAVLTLPFTPRHVFAEVHGGALTLPDIAGEMQAKVHGGNVRMGQALSLQAEVHGGNLTATEIGGPTQLNVHGGNLSLTGAESLNASVNGGNLKWAGVLGDGTHRLDVNAGNATLYLNTGSSLQVDAEVTMGAFKANFPTQKQGSFVTTRHSGQLGTGTGRLSCRVAAGQLKLVTP</sequence>
<feature type="region of interest" description="Disordered" evidence="1">
    <location>
        <begin position="1"/>
        <end position="42"/>
    </location>
</feature>
<dbReference type="Proteomes" id="UP000647587">
    <property type="component" value="Unassembled WGS sequence"/>
</dbReference>
<evidence type="ECO:0008006" key="4">
    <source>
        <dbReference type="Google" id="ProtNLM"/>
    </source>
</evidence>
<organism evidence="2 3">
    <name type="scientific">Deinococcus malanensis</name>
    <dbReference type="NCBI Taxonomy" id="1706855"/>
    <lineage>
        <taxon>Bacteria</taxon>
        <taxon>Thermotogati</taxon>
        <taxon>Deinococcota</taxon>
        <taxon>Deinococci</taxon>
        <taxon>Deinococcales</taxon>
        <taxon>Deinococcaceae</taxon>
        <taxon>Deinococcus</taxon>
    </lineage>
</organism>
<accession>A0ABQ2EUT2</accession>
<evidence type="ECO:0000313" key="2">
    <source>
        <dbReference type="EMBL" id="GGK27461.1"/>
    </source>
</evidence>
<evidence type="ECO:0000313" key="3">
    <source>
        <dbReference type="Proteomes" id="UP000647587"/>
    </source>
</evidence>
<keyword evidence="3" id="KW-1185">Reference proteome</keyword>
<evidence type="ECO:0000256" key="1">
    <source>
        <dbReference type="SAM" id="MobiDB-lite"/>
    </source>
</evidence>
<reference evidence="3" key="1">
    <citation type="journal article" date="2019" name="Int. J. Syst. Evol. Microbiol.">
        <title>The Global Catalogue of Microorganisms (GCM) 10K type strain sequencing project: providing services to taxonomists for standard genome sequencing and annotation.</title>
        <authorList>
            <consortium name="The Broad Institute Genomics Platform"/>
            <consortium name="The Broad Institute Genome Sequencing Center for Infectious Disease"/>
            <person name="Wu L."/>
            <person name="Ma J."/>
        </authorList>
    </citation>
    <scope>NUCLEOTIDE SEQUENCE [LARGE SCALE GENOMIC DNA]</scope>
    <source>
        <strain evidence="3">JCM 30331</strain>
    </source>
</reference>
<dbReference type="EMBL" id="BMPP01000008">
    <property type="protein sequence ID" value="GGK27461.1"/>
    <property type="molecule type" value="Genomic_DNA"/>
</dbReference>
<proteinExistence type="predicted"/>